<sequence length="112" mass="12533">MEVKKKLKELAAVFPSSGPHQGSSINRCSARFTPCLRDVIPVSFLPLVASSLPLPTLYQDSCLRPEAPTQICKLQPMKNKIKRWECLQQNVHTSNKPFSIQTSLIPSSQEKL</sequence>
<dbReference type="Proteomes" id="UP001469553">
    <property type="component" value="Unassembled WGS sequence"/>
</dbReference>
<keyword evidence="2" id="KW-1185">Reference proteome</keyword>
<proteinExistence type="predicted"/>
<gene>
    <name evidence="1" type="ORF">AMECASPLE_007627</name>
</gene>
<accession>A0ABV0ZAT1</accession>
<organism evidence="1 2">
    <name type="scientific">Ameca splendens</name>
    <dbReference type="NCBI Taxonomy" id="208324"/>
    <lineage>
        <taxon>Eukaryota</taxon>
        <taxon>Metazoa</taxon>
        <taxon>Chordata</taxon>
        <taxon>Craniata</taxon>
        <taxon>Vertebrata</taxon>
        <taxon>Euteleostomi</taxon>
        <taxon>Actinopterygii</taxon>
        <taxon>Neopterygii</taxon>
        <taxon>Teleostei</taxon>
        <taxon>Neoteleostei</taxon>
        <taxon>Acanthomorphata</taxon>
        <taxon>Ovalentaria</taxon>
        <taxon>Atherinomorphae</taxon>
        <taxon>Cyprinodontiformes</taxon>
        <taxon>Goodeidae</taxon>
        <taxon>Ameca</taxon>
    </lineage>
</organism>
<dbReference type="EMBL" id="JAHRIP010056819">
    <property type="protein sequence ID" value="MEQ2302523.1"/>
    <property type="molecule type" value="Genomic_DNA"/>
</dbReference>
<protein>
    <submittedName>
        <fullName evidence="1">Uncharacterized protein</fullName>
    </submittedName>
</protein>
<comment type="caution">
    <text evidence="1">The sequence shown here is derived from an EMBL/GenBank/DDBJ whole genome shotgun (WGS) entry which is preliminary data.</text>
</comment>
<reference evidence="1 2" key="1">
    <citation type="submission" date="2021-06" db="EMBL/GenBank/DDBJ databases">
        <authorList>
            <person name="Palmer J.M."/>
        </authorList>
    </citation>
    <scope>NUCLEOTIDE SEQUENCE [LARGE SCALE GENOMIC DNA]</scope>
    <source>
        <strain evidence="1 2">AS_MEX2019</strain>
        <tissue evidence="1">Muscle</tissue>
    </source>
</reference>
<name>A0ABV0ZAT1_9TELE</name>
<evidence type="ECO:0000313" key="1">
    <source>
        <dbReference type="EMBL" id="MEQ2302523.1"/>
    </source>
</evidence>
<evidence type="ECO:0000313" key="2">
    <source>
        <dbReference type="Proteomes" id="UP001469553"/>
    </source>
</evidence>